<proteinExistence type="inferred from homology"/>
<comment type="subcellular location">
    <subcellularLocation>
        <location evidence="13">Cell membrane</location>
        <topology evidence="13">Single-pass membrane protein</topology>
    </subcellularLocation>
    <subcellularLocation>
        <location evidence="12">Endomembrane system</location>
        <topology evidence="12">Single-pass membrane protein</topology>
    </subcellularLocation>
</comment>
<keyword evidence="10 13" id="KW-0066">ATP synthesis</keyword>
<gene>
    <name evidence="13 16" type="primary">atpF</name>
    <name evidence="16" type="ORF">SHELI_v1c00640</name>
</gene>
<protein>
    <recommendedName>
        <fullName evidence="13">ATP synthase subunit b</fullName>
    </recommendedName>
    <alternativeName>
        <fullName evidence="13">ATP synthase F(0) sector subunit b</fullName>
    </alternativeName>
    <alternativeName>
        <fullName evidence="13">ATPase subunit I</fullName>
    </alternativeName>
    <alternativeName>
        <fullName evidence="13">F-type ATPase subunit b</fullName>
        <shortName evidence="13">F-ATPase subunit b</shortName>
    </alternativeName>
</protein>
<dbReference type="GO" id="GO:0005886">
    <property type="term" value="C:plasma membrane"/>
    <property type="evidence" value="ECO:0007669"/>
    <property type="project" value="UniProtKB-SubCell"/>
</dbReference>
<evidence type="ECO:0000313" key="17">
    <source>
        <dbReference type="Proteomes" id="UP000094378"/>
    </source>
</evidence>
<dbReference type="Pfam" id="PF00430">
    <property type="entry name" value="ATP-synt_B"/>
    <property type="match status" value="1"/>
</dbReference>
<keyword evidence="3 13" id="KW-1003">Cell membrane</keyword>
<keyword evidence="17" id="KW-1185">Reference proteome</keyword>
<dbReference type="Proteomes" id="UP000094378">
    <property type="component" value="Chromosome"/>
</dbReference>
<dbReference type="SUPFAM" id="SSF81573">
    <property type="entry name" value="F1F0 ATP synthase subunit B, membrane domain"/>
    <property type="match status" value="1"/>
</dbReference>
<name>A0A1B3SJB2_9MOLU</name>
<comment type="similarity">
    <text evidence="1 13 14">Belongs to the ATPase B chain family.</text>
</comment>
<keyword evidence="7 13" id="KW-1133">Transmembrane helix</keyword>
<evidence type="ECO:0000256" key="11">
    <source>
        <dbReference type="ARBA" id="ARBA00025198"/>
    </source>
</evidence>
<evidence type="ECO:0000256" key="10">
    <source>
        <dbReference type="ARBA" id="ARBA00023310"/>
    </source>
</evidence>
<comment type="subunit">
    <text evidence="13">F-type ATPases have 2 components, F(1) - the catalytic core - and F(0) - the membrane proton channel. F(1) has five subunits: alpha(3), beta(3), gamma(1), delta(1), epsilon(1). F(0) has three main subunits: a(1), b(2) and c(10-14). The alpha and beta chains form an alternating ring which encloses part of the gamma chain. F(1) is attached to F(0) by a central stalk formed by the gamma and epsilon chains, while a peripheral stalk is formed by the delta and b chains.</text>
</comment>
<feature type="transmembrane region" description="Helical" evidence="13">
    <location>
        <begin position="32"/>
        <end position="51"/>
    </location>
</feature>
<dbReference type="InterPro" id="IPR050059">
    <property type="entry name" value="ATP_synthase_B_chain"/>
</dbReference>
<keyword evidence="6 13" id="KW-0375">Hydrogen ion transport</keyword>
<dbReference type="CDD" id="cd06503">
    <property type="entry name" value="ATP-synt_Fo_b"/>
    <property type="match status" value="1"/>
</dbReference>
<dbReference type="HAMAP" id="MF_01398">
    <property type="entry name" value="ATP_synth_b_bprime"/>
    <property type="match status" value="1"/>
</dbReference>
<evidence type="ECO:0000256" key="9">
    <source>
        <dbReference type="ARBA" id="ARBA00023136"/>
    </source>
</evidence>
<keyword evidence="2 13" id="KW-0813">Transport</keyword>
<dbReference type="NCBIfam" id="TIGR01144">
    <property type="entry name" value="ATP_synt_b"/>
    <property type="match status" value="1"/>
</dbReference>
<sequence>MFEWISSITLYSEDQAGVPEVTKALFPNLPNFIAHILSTIIIIILLVKFVYKPFKKMVEERRRKINELLDDAASKQAQANRQKKDVEKLLISAKDESKQILVKAKTEADEMKFEIIDSAKQEAQNIQEHAKQAIESERSEAQEDIRKEIIDLAFEAAQKILAKNVSSDTNKKLIEEFLNNID</sequence>
<dbReference type="PANTHER" id="PTHR33445">
    <property type="entry name" value="ATP SYNTHASE SUBUNIT B', CHLOROPLASTIC"/>
    <property type="match status" value="1"/>
</dbReference>
<evidence type="ECO:0000256" key="8">
    <source>
        <dbReference type="ARBA" id="ARBA00023065"/>
    </source>
</evidence>
<dbReference type="GO" id="GO:0012505">
    <property type="term" value="C:endomembrane system"/>
    <property type="evidence" value="ECO:0007669"/>
    <property type="project" value="UniProtKB-SubCell"/>
</dbReference>
<keyword evidence="4 13" id="KW-0138">CF(0)</keyword>
<dbReference type="InterPro" id="IPR002146">
    <property type="entry name" value="ATP_synth_b/b'su_bac/chlpt"/>
</dbReference>
<organism evidence="16 17">
    <name type="scientific">Spiroplasma helicoides</name>
    <dbReference type="NCBI Taxonomy" id="216938"/>
    <lineage>
        <taxon>Bacteria</taxon>
        <taxon>Bacillati</taxon>
        <taxon>Mycoplasmatota</taxon>
        <taxon>Mollicutes</taxon>
        <taxon>Entomoplasmatales</taxon>
        <taxon>Spiroplasmataceae</taxon>
        <taxon>Spiroplasma</taxon>
    </lineage>
</organism>
<evidence type="ECO:0000256" key="12">
    <source>
        <dbReference type="ARBA" id="ARBA00037847"/>
    </source>
</evidence>
<dbReference type="GO" id="GO:0046933">
    <property type="term" value="F:proton-transporting ATP synthase activity, rotational mechanism"/>
    <property type="evidence" value="ECO:0007669"/>
    <property type="project" value="UniProtKB-UniRule"/>
</dbReference>
<keyword evidence="8 13" id="KW-0406">Ion transport</keyword>
<dbReference type="InterPro" id="IPR005864">
    <property type="entry name" value="ATP_synth_F0_bsu_bac"/>
</dbReference>
<feature type="coiled-coil region" evidence="15">
    <location>
        <begin position="55"/>
        <end position="140"/>
    </location>
</feature>
<evidence type="ECO:0000256" key="14">
    <source>
        <dbReference type="RuleBase" id="RU003848"/>
    </source>
</evidence>
<dbReference type="KEGG" id="shj:SHELI_v1c00640"/>
<dbReference type="EMBL" id="CP017015">
    <property type="protein sequence ID" value="AOG60019.1"/>
    <property type="molecule type" value="Genomic_DNA"/>
</dbReference>
<evidence type="ECO:0000256" key="13">
    <source>
        <dbReference type="HAMAP-Rule" id="MF_01398"/>
    </source>
</evidence>
<keyword evidence="5 13" id="KW-0812">Transmembrane</keyword>
<keyword evidence="9 13" id="KW-0472">Membrane</keyword>
<dbReference type="GO" id="GO:0045259">
    <property type="term" value="C:proton-transporting ATP synthase complex"/>
    <property type="evidence" value="ECO:0007669"/>
    <property type="project" value="UniProtKB-KW"/>
</dbReference>
<dbReference type="OrthoDB" id="399036at2"/>
<dbReference type="AlphaFoldDB" id="A0A1B3SJB2"/>
<dbReference type="GO" id="GO:0046961">
    <property type="term" value="F:proton-transporting ATPase activity, rotational mechanism"/>
    <property type="evidence" value="ECO:0007669"/>
    <property type="project" value="TreeGrafter"/>
</dbReference>
<dbReference type="InterPro" id="IPR028987">
    <property type="entry name" value="ATP_synth_B-like_membr_sf"/>
</dbReference>
<dbReference type="RefSeq" id="WP_069115799.1">
    <property type="nucleotide sequence ID" value="NZ_CP017015.1"/>
</dbReference>
<evidence type="ECO:0000256" key="4">
    <source>
        <dbReference type="ARBA" id="ARBA00022547"/>
    </source>
</evidence>
<dbReference type="Gene3D" id="1.20.5.620">
    <property type="entry name" value="F1F0 ATP synthase subunit B, membrane domain"/>
    <property type="match status" value="1"/>
</dbReference>
<keyword evidence="15" id="KW-0175">Coiled coil</keyword>
<dbReference type="PATRIC" id="fig|216938.3.peg.64"/>
<comment type="function">
    <text evidence="11 13">F(1)F(0) ATP synthase produces ATP from ADP in the presence of a proton or sodium gradient. F-type ATPases consist of two structural domains, F(1) containing the extramembraneous catalytic core and F(0) containing the membrane proton channel, linked together by a central stalk and a peripheral stalk. During catalysis, ATP synthesis in the catalytic domain of F(1) is coupled via a rotary mechanism of the central stalk subunits to proton translocation.</text>
</comment>
<evidence type="ECO:0000256" key="3">
    <source>
        <dbReference type="ARBA" id="ARBA00022475"/>
    </source>
</evidence>
<evidence type="ECO:0000256" key="2">
    <source>
        <dbReference type="ARBA" id="ARBA00022448"/>
    </source>
</evidence>
<accession>A0A1B3SJB2</accession>
<reference evidence="16 17" key="1">
    <citation type="submission" date="2016-08" db="EMBL/GenBank/DDBJ databases">
        <title>Complete genome sequence of Spiroplasma helicoides TABS-2 (DSM 22551).</title>
        <authorList>
            <person name="Shen W.-Y."/>
            <person name="Lo W.-S."/>
            <person name="Lai Y.-C."/>
            <person name="Kuo C.-H."/>
        </authorList>
    </citation>
    <scope>NUCLEOTIDE SEQUENCE [LARGE SCALE GENOMIC DNA]</scope>
    <source>
        <strain evidence="16 17">TABS-2</strain>
    </source>
</reference>
<evidence type="ECO:0000256" key="5">
    <source>
        <dbReference type="ARBA" id="ARBA00022692"/>
    </source>
</evidence>
<dbReference type="PANTHER" id="PTHR33445:SF1">
    <property type="entry name" value="ATP SYNTHASE SUBUNIT B"/>
    <property type="match status" value="1"/>
</dbReference>
<evidence type="ECO:0000256" key="7">
    <source>
        <dbReference type="ARBA" id="ARBA00022989"/>
    </source>
</evidence>
<evidence type="ECO:0000256" key="6">
    <source>
        <dbReference type="ARBA" id="ARBA00022781"/>
    </source>
</evidence>
<evidence type="ECO:0000313" key="16">
    <source>
        <dbReference type="EMBL" id="AOG60019.1"/>
    </source>
</evidence>
<evidence type="ECO:0000256" key="15">
    <source>
        <dbReference type="SAM" id="Coils"/>
    </source>
</evidence>
<comment type="function">
    <text evidence="13">Component of the F(0) channel, it forms part of the peripheral stalk, linking F(1) to F(0).</text>
</comment>
<dbReference type="STRING" id="216938.SHELI_v1c00640"/>
<evidence type="ECO:0000256" key="1">
    <source>
        <dbReference type="ARBA" id="ARBA00005513"/>
    </source>
</evidence>